<dbReference type="GeneID" id="37875051"/>
<dbReference type="GeneID" id="41278988"/>
<dbReference type="KEGG" id="mmak:MMKA1_05700"/>
<evidence type="ECO:0000313" key="3">
    <source>
        <dbReference type="Proteomes" id="UP000264208"/>
    </source>
</evidence>
<evidence type="ECO:0000256" key="1">
    <source>
        <dbReference type="SAM" id="MobiDB-lite"/>
    </source>
</evidence>
<protein>
    <submittedName>
        <fullName evidence="2">Uncharacterized protein</fullName>
    </submittedName>
</protein>
<feature type="compositionally biased region" description="Polar residues" evidence="1">
    <location>
        <begin position="140"/>
        <end position="153"/>
    </location>
</feature>
<organism evidence="2 3">
    <name type="scientific">Methanococcus maripaludis KA1</name>
    <dbReference type="NCBI Taxonomy" id="637914"/>
    <lineage>
        <taxon>Archaea</taxon>
        <taxon>Methanobacteriati</taxon>
        <taxon>Methanobacteriota</taxon>
        <taxon>Methanomada group</taxon>
        <taxon>Methanococci</taxon>
        <taxon>Methanococcales</taxon>
        <taxon>Methanococcaceae</taxon>
        <taxon>Methanococcus</taxon>
    </lineage>
</organism>
<feature type="region of interest" description="Disordered" evidence="1">
    <location>
        <begin position="60"/>
        <end position="108"/>
    </location>
</feature>
<gene>
    <name evidence="2" type="ORF">MMKA1_05700</name>
</gene>
<dbReference type="Proteomes" id="UP000264208">
    <property type="component" value="Chromosome"/>
</dbReference>
<sequence>MNKNLKKTTGAILMVITLVPYCMAMDEQTSENSSGIFNNILSWLKSALGTNNQIEPETVEFENNSSKNLPMMPELNNSEMNNSTPEIINNTPENITNKTRNTPNNMPENFNEYVPEQRNMSGMPENVNNTKYPPQIPENFENNTPIEINSNNE</sequence>
<feature type="region of interest" description="Disordered" evidence="1">
    <location>
        <begin position="132"/>
        <end position="153"/>
    </location>
</feature>
<feature type="compositionally biased region" description="Polar residues" evidence="1">
    <location>
        <begin position="98"/>
        <end position="108"/>
    </location>
</feature>
<accession>A0A2Z5PQF1</accession>
<dbReference type="AlphaFoldDB" id="A0A2Z5PQF1"/>
<name>A0A2Z5PQF1_METMI</name>
<evidence type="ECO:0000313" key="2">
    <source>
        <dbReference type="EMBL" id="BAP60687.1"/>
    </source>
</evidence>
<dbReference type="EMBL" id="AP011526">
    <property type="protein sequence ID" value="BAP60687.1"/>
    <property type="molecule type" value="Genomic_DNA"/>
</dbReference>
<dbReference type="RefSeq" id="WP_011170469.1">
    <property type="nucleotide sequence ID" value="NZ_AP011526.1"/>
</dbReference>
<feature type="compositionally biased region" description="Low complexity" evidence="1">
    <location>
        <begin position="84"/>
        <end position="97"/>
    </location>
</feature>
<proteinExistence type="predicted"/>
<reference evidence="2 3" key="1">
    <citation type="submission" date="2009-06" db="EMBL/GenBank/DDBJ databases">
        <title>Molecular Evidence for Microbiologically Influenced Corrosion from genome of Methanogen.</title>
        <authorList>
            <person name="Ito N."/>
            <person name="Tsurumaru H."/>
            <person name="Shimizu A."/>
            <person name="Harada T."/>
            <person name="Hosoyama A."/>
            <person name="Horikawa H."/>
            <person name="Wakai S."/>
            <person name="Sasaki K."/>
            <person name="Nishijima K."/>
            <person name="Ataku H."/>
            <person name="Yamazaki J."/>
            <person name="Mise M."/>
            <person name="Yamazaki S."/>
            <person name="Tanikawa S."/>
            <person name="Harayama S."/>
            <person name="Fujita N."/>
        </authorList>
    </citation>
    <scope>NUCLEOTIDE SEQUENCE [LARGE SCALE GENOMIC DNA]</scope>
    <source>
        <strain evidence="3">KA1 ( NBRC 102054)</strain>
    </source>
</reference>